<keyword evidence="4 9" id="KW-0812">Transmembrane</keyword>
<dbReference type="PANTHER" id="PTHR37820:SF1">
    <property type="entry name" value="CELL DIVISION PROTEIN FTSQ"/>
    <property type="match status" value="1"/>
</dbReference>
<comment type="subcellular location">
    <subcellularLocation>
        <location evidence="1">Membrane</location>
    </subcellularLocation>
</comment>
<evidence type="ECO:0000256" key="4">
    <source>
        <dbReference type="ARBA" id="ARBA00022692"/>
    </source>
</evidence>
<feature type="compositionally biased region" description="Basic and acidic residues" evidence="8">
    <location>
        <begin position="19"/>
        <end position="33"/>
    </location>
</feature>
<dbReference type="Pfam" id="PF08478">
    <property type="entry name" value="POTRA_1"/>
    <property type="match status" value="1"/>
</dbReference>
<organism evidence="11 12">
    <name type="scientific">Pseudonocardia benzenivorans</name>
    <dbReference type="NCBI Taxonomy" id="228005"/>
    <lineage>
        <taxon>Bacteria</taxon>
        <taxon>Bacillati</taxon>
        <taxon>Actinomycetota</taxon>
        <taxon>Actinomycetes</taxon>
        <taxon>Pseudonocardiales</taxon>
        <taxon>Pseudonocardiaceae</taxon>
        <taxon>Pseudonocardia</taxon>
    </lineage>
</organism>
<name>A0ABW3VA39_9PSEU</name>
<evidence type="ECO:0000256" key="7">
    <source>
        <dbReference type="ARBA" id="ARBA00023306"/>
    </source>
</evidence>
<dbReference type="RefSeq" id="WP_379652771.1">
    <property type="nucleotide sequence ID" value="NZ_JBHTMB010000019.1"/>
</dbReference>
<dbReference type="GO" id="GO:0051301">
    <property type="term" value="P:cell division"/>
    <property type="evidence" value="ECO:0007669"/>
    <property type="project" value="UniProtKB-KW"/>
</dbReference>
<feature type="non-terminal residue" evidence="11">
    <location>
        <position position="1"/>
    </location>
</feature>
<feature type="domain" description="POTRA" evidence="10">
    <location>
        <begin position="112"/>
        <end position="180"/>
    </location>
</feature>
<evidence type="ECO:0000256" key="9">
    <source>
        <dbReference type="SAM" id="Phobius"/>
    </source>
</evidence>
<evidence type="ECO:0000256" key="3">
    <source>
        <dbReference type="ARBA" id="ARBA00022618"/>
    </source>
</evidence>
<feature type="compositionally biased region" description="Low complexity" evidence="8">
    <location>
        <begin position="1"/>
        <end position="15"/>
    </location>
</feature>
<evidence type="ECO:0000256" key="8">
    <source>
        <dbReference type="SAM" id="MobiDB-lite"/>
    </source>
</evidence>
<dbReference type="Gene3D" id="3.10.20.310">
    <property type="entry name" value="membrane protein fhac"/>
    <property type="match status" value="1"/>
</dbReference>
<reference evidence="12" key="1">
    <citation type="journal article" date="2019" name="Int. J. Syst. Evol. Microbiol.">
        <title>The Global Catalogue of Microorganisms (GCM) 10K type strain sequencing project: providing services to taxonomists for standard genome sequencing and annotation.</title>
        <authorList>
            <consortium name="The Broad Institute Genomics Platform"/>
            <consortium name="The Broad Institute Genome Sequencing Center for Infectious Disease"/>
            <person name="Wu L."/>
            <person name="Ma J."/>
        </authorList>
    </citation>
    <scope>NUCLEOTIDE SEQUENCE [LARGE SCALE GENOMIC DNA]</scope>
    <source>
        <strain evidence="12">CCUG 49018</strain>
    </source>
</reference>
<evidence type="ECO:0000256" key="1">
    <source>
        <dbReference type="ARBA" id="ARBA00004370"/>
    </source>
</evidence>
<protein>
    <submittedName>
        <fullName evidence="11">Cell division protein FtsQ/DivIB</fullName>
    </submittedName>
</protein>
<keyword evidence="12" id="KW-1185">Reference proteome</keyword>
<keyword evidence="6 9" id="KW-0472">Membrane</keyword>
<dbReference type="InterPro" id="IPR034746">
    <property type="entry name" value="POTRA"/>
</dbReference>
<dbReference type="PANTHER" id="PTHR37820">
    <property type="entry name" value="CELL DIVISION PROTEIN DIVIB"/>
    <property type="match status" value="1"/>
</dbReference>
<evidence type="ECO:0000259" key="10">
    <source>
        <dbReference type="PROSITE" id="PS51779"/>
    </source>
</evidence>
<comment type="caution">
    <text evidence="11">The sequence shown here is derived from an EMBL/GenBank/DDBJ whole genome shotgun (WGS) entry which is preliminary data.</text>
</comment>
<proteinExistence type="predicted"/>
<sequence>GIAAIPGSSGGSPNRRPGRRDDTAVDPAGDRVDVGSPDPSDGSGTTATDSERVRRAVGTGSGAARTAARPRPVRPAPHILRRRRIALLVVVLVLLGGLATGVAYLLYGSGLADVEDVTVQGTLAVDRQQVLDAAAIPTGGPLVGVDTSDAEKRIAALPGVAAVSVDRDWPHTIAITVTERVAVMLADTPKGLMLVDKTGLPYEVAPEVPPALPRLDVGIAGTVAPGDVQTTAGLDVLAALSDAVRGQVQTITVTPPASTGAQPRIELALSDGRRVVWGTPDNGPRKAAVLAALLTEKGTVYDVASPDLPTIRR</sequence>
<gene>
    <name evidence="11" type="ORF">ACFQ34_02720</name>
</gene>
<keyword evidence="2" id="KW-1003">Cell membrane</keyword>
<keyword evidence="5 9" id="KW-1133">Transmembrane helix</keyword>
<dbReference type="PROSITE" id="PS51779">
    <property type="entry name" value="POTRA"/>
    <property type="match status" value="1"/>
</dbReference>
<keyword evidence="7" id="KW-0131">Cell cycle</keyword>
<dbReference type="EMBL" id="JBHTMB010000019">
    <property type="protein sequence ID" value="MFD1232186.1"/>
    <property type="molecule type" value="Genomic_DNA"/>
</dbReference>
<feature type="transmembrane region" description="Helical" evidence="9">
    <location>
        <begin position="85"/>
        <end position="107"/>
    </location>
</feature>
<dbReference type="Proteomes" id="UP001597182">
    <property type="component" value="Unassembled WGS sequence"/>
</dbReference>
<evidence type="ECO:0000313" key="12">
    <source>
        <dbReference type="Proteomes" id="UP001597182"/>
    </source>
</evidence>
<evidence type="ECO:0000256" key="6">
    <source>
        <dbReference type="ARBA" id="ARBA00023136"/>
    </source>
</evidence>
<evidence type="ECO:0000256" key="2">
    <source>
        <dbReference type="ARBA" id="ARBA00022475"/>
    </source>
</evidence>
<feature type="compositionally biased region" description="Low complexity" evidence="8">
    <location>
        <begin position="56"/>
        <end position="70"/>
    </location>
</feature>
<accession>A0ABW3VA39</accession>
<evidence type="ECO:0000313" key="11">
    <source>
        <dbReference type="EMBL" id="MFD1232186.1"/>
    </source>
</evidence>
<evidence type="ECO:0000256" key="5">
    <source>
        <dbReference type="ARBA" id="ARBA00022989"/>
    </source>
</evidence>
<keyword evidence="3 11" id="KW-0132">Cell division</keyword>
<dbReference type="InterPro" id="IPR013685">
    <property type="entry name" value="POTRA_FtsQ_type"/>
</dbReference>
<dbReference type="InterPro" id="IPR050487">
    <property type="entry name" value="FtsQ_DivIB"/>
</dbReference>
<feature type="region of interest" description="Disordered" evidence="8">
    <location>
        <begin position="1"/>
        <end position="71"/>
    </location>
</feature>